<evidence type="ECO:0000313" key="2">
    <source>
        <dbReference type="Proteomes" id="UP001054837"/>
    </source>
</evidence>
<dbReference type="EMBL" id="BPLQ01009514">
    <property type="protein sequence ID" value="GIY44438.1"/>
    <property type="molecule type" value="Genomic_DNA"/>
</dbReference>
<organism evidence="1 2">
    <name type="scientific">Caerostris darwini</name>
    <dbReference type="NCBI Taxonomy" id="1538125"/>
    <lineage>
        <taxon>Eukaryota</taxon>
        <taxon>Metazoa</taxon>
        <taxon>Ecdysozoa</taxon>
        <taxon>Arthropoda</taxon>
        <taxon>Chelicerata</taxon>
        <taxon>Arachnida</taxon>
        <taxon>Araneae</taxon>
        <taxon>Araneomorphae</taxon>
        <taxon>Entelegynae</taxon>
        <taxon>Araneoidea</taxon>
        <taxon>Araneidae</taxon>
        <taxon>Caerostris</taxon>
    </lineage>
</organism>
<sequence length="90" mass="10469">MDYHQWEGRAVQEGRVTILQFHSVSPVKPEVISSSKRITAFTFEYIDNFFYISDYELVHHLVIRSSNLRRGVSGRYSVTERGDEMPARSS</sequence>
<evidence type="ECO:0000313" key="1">
    <source>
        <dbReference type="EMBL" id="GIY44438.1"/>
    </source>
</evidence>
<dbReference type="AlphaFoldDB" id="A0AAV4TCR0"/>
<gene>
    <name evidence="1" type="ORF">CDAR_249401</name>
</gene>
<name>A0AAV4TCR0_9ARAC</name>
<accession>A0AAV4TCR0</accession>
<proteinExistence type="predicted"/>
<keyword evidence="2" id="KW-1185">Reference proteome</keyword>
<dbReference type="Proteomes" id="UP001054837">
    <property type="component" value="Unassembled WGS sequence"/>
</dbReference>
<reference evidence="1 2" key="1">
    <citation type="submission" date="2021-06" db="EMBL/GenBank/DDBJ databases">
        <title>Caerostris darwini draft genome.</title>
        <authorList>
            <person name="Kono N."/>
            <person name="Arakawa K."/>
        </authorList>
    </citation>
    <scope>NUCLEOTIDE SEQUENCE [LARGE SCALE GENOMIC DNA]</scope>
</reference>
<comment type="caution">
    <text evidence="1">The sequence shown here is derived from an EMBL/GenBank/DDBJ whole genome shotgun (WGS) entry which is preliminary data.</text>
</comment>
<protein>
    <submittedName>
        <fullName evidence="1">Uncharacterized protein</fullName>
    </submittedName>
</protein>